<gene>
    <name evidence="2" type="ORF">COY32_06250</name>
</gene>
<reference evidence="3" key="1">
    <citation type="submission" date="2017-09" db="EMBL/GenBank/DDBJ databases">
        <title>Depth-based differentiation of microbial function through sediment-hosted aquifers and enrichment of novel symbionts in the deep terrestrial subsurface.</title>
        <authorList>
            <person name="Probst A.J."/>
            <person name="Ladd B."/>
            <person name="Jarett J.K."/>
            <person name="Geller-Mcgrath D.E."/>
            <person name="Sieber C.M.K."/>
            <person name="Emerson J.B."/>
            <person name="Anantharaman K."/>
            <person name="Thomas B.C."/>
            <person name="Malmstrom R."/>
            <person name="Stieglmeier M."/>
            <person name="Klingl A."/>
            <person name="Woyke T."/>
            <person name="Ryan C.M."/>
            <person name="Banfield J.F."/>
        </authorList>
    </citation>
    <scope>NUCLEOTIDE SEQUENCE [LARGE SCALE GENOMIC DNA]</scope>
</reference>
<feature type="domain" description="Transposase IS200-like" evidence="1">
    <location>
        <begin position="8"/>
        <end position="153"/>
    </location>
</feature>
<dbReference type="PANTHER" id="PTHR34322:SF2">
    <property type="entry name" value="TRANSPOSASE IS200-LIKE DOMAIN-CONTAINING PROTEIN"/>
    <property type="match status" value="1"/>
</dbReference>
<organism evidence="2 3">
    <name type="scientific">candidate division WWE3 bacterium CG_4_10_14_0_2_um_filter_41_14</name>
    <dbReference type="NCBI Taxonomy" id="1975072"/>
    <lineage>
        <taxon>Bacteria</taxon>
        <taxon>Katanobacteria</taxon>
    </lineage>
</organism>
<evidence type="ECO:0000313" key="2">
    <source>
        <dbReference type="EMBL" id="PIZ44527.1"/>
    </source>
</evidence>
<evidence type="ECO:0000259" key="1">
    <source>
        <dbReference type="SMART" id="SM01321"/>
    </source>
</evidence>
<comment type="caution">
    <text evidence="2">The sequence shown here is derived from an EMBL/GenBank/DDBJ whole genome shotgun (WGS) entry which is preliminary data.</text>
</comment>
<dbReference type="EMBL" id="PFNL01000174">
    <property type="protein sequence ID" value="PIZ44527.1"/>
    <property type="molecule type" value="Genomic_DNA"/>
</dbReference>
<dbReference type="AlphaFoldDB" id="A0A2M7TFA4"/>
<dbReference type="PANTHER" id="PTHR34322">
    <property type="entry name" value="TRANSPOSASE, Y1_TNP DOMAIN-CONTAINING"/>
    <property type="match status" value="1"/>
</dbReference>
<evidence type="ECO:0000313" key="3">
    <source>
        <dbReference type="Proteomes" id="UP000228920"/>
    </source>
</evidence>
<proteinExistence type="predicted"/>
<dbReference type="SMART" id="SM01321">
    <property type="entry name" value="Y1_Tnp"/>
    <property type="match status" value="1"/>
</dbReference>
<sequence>MGRPFQIDTNDILHVYNRGVDKRVVFDTNIDHERFIHLLWYVNNFSYPYSKYLRQQMASDIIPEQFITLMYRYKIPLCTIIGYVLMDNHFHLLLREDKQGGISKFMQKLQNAYTRYYNLKNDRSGCLFEGNYKSVLVESNEQLIHVLRYIHLNPVVAGLIEIDSISHYKWSSYPTYISRKKIHSICNPDVIMDNFKTKGSFISFTRAPFIKRDDMSTVRNLTIDEDF</sequence>
<dbReference type="InterPro" id="IPR036515">
    <property type="entry name" value="Transposase_17_sf"/>
</dbReference>
<name>A0A2M7TFA4_UNCKA</name>
<dbReference type="GO" id="GO:0003677">
    <property type="term" value="F:DNA binding"/>
    <property type="evidence" value="ECO:0007669"/>
    <property type="project" value="InterPro"/>
</dbReference>
<protein>
    <recommendedName>
        <fullName evidence="1">Transposase IS200-like domain-containing protein</fullName>
    </recommendedName>
</protein>
<accession>A0A2M7TFA4</accession>
<dbReference type="Gene3D" id="3.30.70.1290">
    <property type="entry name" value="Transposase IS200-like"/>
    <property type="match status" value="1"/>
</dbReference>
<dbReference type="GO" id="GO:0006313">
    <property type="term" value="P:DNA transposition"/>
    <property type="evidence" value="ECO:0007669"/>
    <property type="project" value="InterPro"/>
</dbReference>
<dbReference type="Pfam" id="PF01797">
    <property type="entry name" value="Y1_Tnp"/>
    <property type="match status" value="1"/>
</dbReference>
<dbReference type="SUPFAM" id="SSF143422">
    <property type="entry name" value="Transposase IS200-like"/>
    <property type="match status" value="1"/>
</dbReference>
<dbReference type="InterPro" id="IPR002686">
    <property type="entry name" value="Transposase_17"/>
</dbReference>
<dbReference type="Proteomes" id="UP000228920">
    <property type="component" value="Unassembled WGS sequence"/>
</dbReference>
<dbReference type="GO" id="GO:0004803">
    <property type="term" value="F:transposase activity"/>
    <property type="evidence" value="ECO:0007669"/>
    <property type="project" value="InterPro"/>
</dbReference>